<dbReference type="NCBIfam" id="TIGR01583">
    <property type="entry name" value="formate-DH-gamm"/>
    <property type="match status" value="1"/>
</dbReference>
<keyword evidence="14" id="KW-0732">Signal</keyword>
<dbReference type="GO" id="GO:0008863">
    <property type="term" value="F:formate dehydrogenase (NAD+) activity"/>
    <property type="evidence" value="ECO:0007669"/>
    <property type="project" value="InterPro"/>
</dbReference>
<feature type="transmembrane region" description="Helical" evidence="13">
    <location>
        <begin position="275"/>
        <end position="294"/>
    </location>
</feature>
<protein>
    <submittedName>
        <fullName evidence="16">Formate dehydrogenase gamma subunit</fullName>
    </submittedName>
</protein>
<evidence type="ECO:0000313" key="17">
    <source>
        <dbReference type="Proteomes" id="UP000294887"/>
    </source>
</evidence>
<feature type="transmembrane region" description="Helical" evidence="13">
    <location>
        <begin position="94"/>
        <end position="115"/>
    </location>
</feature>
<feature type="transmembrane region" description="Helical" evidence="13">
    <location>
        <begin position="139"/>
        <end position="164"/>
    </location>
</feature>
<keyword evidence="10 13" id="KW-1133">Transmembrane helix</keyword>
<feature type="transmembrane region" description="Helical" evidence="13">
    <location>
        <begin position="239"/>
        <end position="263"/>
    </location>
</feature>
<dbReference type="EMBL" id="SMFQ01000003">
    <property type="protein sequence ID" value="TCJ87852.1"/>
    <property type="molecule type" value="Genomic_DNA"/>
</dbReference>
<feature type="transmembrane region" description="Helical" evidence="13">
    <location>
        <begin position="184"/>
        <end position="204"/>
    </location>
</feature>
<dbReference type="InterPro" id="IPR051817">
    <property type="entry name" value="FDH_cytochrome_b556_subunit"/>
</dbReference>
<keyword evidence="8" id="KW-0479">Metal-binding</keyword>
<dbReference type="GO" id="GO:0046872">
    <property type="term" value="F:metal ion binding"/>
    <property type="evidence" value="ECO:0007669"/>
    <property type="project" value="UniProtKB-KW"/>
</dbReference>
<dbReference type="PANTHER" id="PTHR30074">
    <property type="entry name" value="FORMATE DEHYDROGENASE, NITRATE-INDUCIBLE, CYTOCHROME B556 FDN SUBUNIT"/>
    <property type="match status" value="1"/>
</dbReference>
<dbReference type="GO" id="GO:0009326">
    <property type="term" value="C:formate dehydrogenase complex"/>
    <property type="evidence" value="ECO:0007669"/>
    <property type="project" value="InterPro"/>
</dbReference>
<keyword evidence="6" id="KW-0349">Heme</keyword>
<dbReference type="OrthoDB" id="9790598at2"/>
<accession>A0A4R1F593</accession>
<keyword evidence="17" id="KW-1185">Reference proteome</keyword>
<sequence>MGMATRALLLSLVFLLLNVTVTSTVIADEAANAAINNPTFNPQVDVKSPATDLWRAVRQRNVDITGTTQVKGPTADTLINVSGQEWREFRRTKLIPYSAYALGGVLLAITLFRLIRGKIKIKAGRSGNKIRRFSGFQRLVHWSVAISFLILGLTGVLLTLGRFGLIPVIGKDAFGAVAILGRTVHNYIGPVFAVLLIIMLFTFIKGNFANWTDIKWFAKGGGLFGGHASAGRYNGGEKAWYWIAMIVGIVVVVSGIVMGFPFFGISQEDIKLSQVIHAIAAIGLLAASFGHIYMGTFAMEGAYEAMQTGYCDENWAKEHHDLWYQELKNDGVLETNDSNATAMNKQASDSMVNTSQNAGDSVVSASAGVAATTVAAGVSNLSDSSDGAEKVKDGGAKDNLAKDNLAKDNAPKVKTISSEGFDNLKKIEGIGPKIEEVLYAAGLTRYEDIQNSNRDALKEILNAAGSRYKMHEPKSWPAQAELAAKGSWDELSKLQNDILEGS</sequence>
<evidence type="ECO:0000256" key="10">
    <source>
        <dbReference type="ARBA" id="ARBA00022989"/>
    </source>
</evidence>
<evidence type="ECO:0000256" key="13">
    <source>
        <dbReference type="SAM" id="Phobius"/>
    </source>
</evidence>
<dbReference type="GO" id="GO:0015944">
    <property type="term" value="P:formate oxidation"/>
    <property type="evidence" value="ECO:0007669"/>
    <property type="project" value="TreeGrafter"/>
</dbReference>
<gene>
    <name evidence="16" type="ORF">EV695_2368</name>
</gene>
<feature type="signal peptide" evidence="14">
    <location>
        <begin position="1"/>
        <end position="27"/>
    </location>
</feature>
<dbReference type="GO" id="GO:0005886">
    <property type="term" value="C:plasma membrane"/>
    <property type="evidence" value="ECO:0007669"/>
    <property type="project" value="UniProtKB-SubCell"/>
</dbReference>
<feature type="domain" description="Cytochrome b561 bacterial/Ni-hydrogenase" evidence="15">
    <location>
        <begin position="132"/>
        <end position="306"/>
    </location>
</feature>
<comment type="cofactor">
    <cofactor evidence="1">
        <name>heme</name>
        <dbReference type="ChEBI" id="CHEBI:30413"/>
    </cofactor>
</comment>
<keyword evidence="12 13" id="KW-0472">Membrane</keyword>
<dbReference type="InterPro" id="IPR011577">
    <property type="entry name" value="Cyt_b561_bac/Ni-Hgenase"/>
</dbReference>
<dbReference type="GO" id="GO:0009061">
    <property type="term" value="P:anaerobic respiration"/>
    <property type="evidence" value="ECO:0007669"/>
    <property type="project" value="TreeGrafter"/>
</dbReference>
<feature type="chain" id="PRO_5020908571" evidence="14">
    <location>
        <begin position="28"/>
        <end position="502"/>
    </location>
</feature>
<dbReference type="RefSeq" id="WP_131906095.1">
    <property type="nucleotide sequence ID" value="NZ_BAAAFU010000004.1"/>
</dbReference>
<evidence type="ECO:0000256" key="4">
    <source>
        <dbReference type="ARBA" id="ARBA00022448"/>
    </source>
</evidence>
<keyword evidence="5" id="KW-1003">Cell membrane</keyword>
<evidence type="ECO:0000256" key="9">
    <source>
        <dbReference type="ARBA" id="ARBA00022982"/>
    </source>
</evidence>
<evidence type="ECO:0000256" key="12">
    <source>
        <dbReference type="ARBA" id="ARBA00023136"/>
    </source>
</evidence>
<comment type="similarity">
    <text evidence="3">Belongs to the formate dehydrogenase gamma subunit family.</text>
</comment>
<evidence type="ECO:0000256" key="11">
    <source>
        <dbReference type="ARBA" id="ARBA00023004"/>
    </source>
</evidence>
<proteinExistence type="inferred from homology"/>
<dbReference type="GO" id="GO:0022904">
    <property type="term" value="P:respiratory electron transport chain"/>
    <property type="evidence" value="ECO:0007669"/>
    <property type="project" value="InterPro"/>
</dbReference>
<dbReference type="Proteomes" id="UP000294887">
    <property type="component" value="Unassembled WGS sequence"/>
</dbReference>
<evidence type="ECO:0000256" key="5">
    <source>
        <dbReference type="ARBA" id="ARBA00022475"/>
    </source>
</evidence>
<keyword evidence="11" id="KW-0408">Iron</keyword>
<evidence type="ECO:0000256" key="14">
    <source>
        <dbReference type="SAM" id="SignalP"/>
    </source>
</evidence>
<dbReference type="Gene3D" id="1.20.950.20">
    <property type="entry name" value="Transmembrane di-heme cytochromes, Chain C"/>
    <property type="match status" value="1"/>
</dbReference>
<dbReference type="InterPro" id="IPR016174">
    <property type="entry name" value="Di-haem_cyt_TM"/>
</dbReference>
<dbReference type="AlphaFoldDB" id="A0A4R1F593"/>
<organism evidence="16 17">
    <name type="scientific">Cocleimonas flava</name>
    <dbReference type="NCBI Taxonomy" id="634765"/>
    <lineage>
        <taxon>Bacteria</taxon>
        <taxon>Pseudomonadati</taxon>
        <taxon>Pseudomonadota</taxon>
        <taxon>Gammaproteobacteria</taxon>
        <taxon>Thiotrichales</taxon>
        <taxon>Thiotrichaceae</taxon>
        <taxon>Cocleimonas</taxon>
    </lineage>
</organism>
<evidence type="ECO:0000256" key="6">
    <source>
        <dbReference type="ARBA" id="ARBA00022617"/>
    </source>
</evidence>
<dbReference type="PANTHER" id="PTHR30074:SF6">
    <property type="entry name" value="FORMATE DEHYDROGENASE GAMMA SUBUNIT"/>
    <property type="match status" value="1"/>
</dbReference>
<evidence type="ECO:0000256" key="1">
    <source>
        <dbReference type="ARBA" id="ARBA00001971"/>
    </source>
</evidence>
<keyword evidence="4" id="KW-0813">Transport</keyword>
<keyword evidence="7 13" id="KW-0812">Transmembrane</keyword>
<evidence type="ECO:0000256" key="2">
    <source>
        <dbReference type="ARBA" id="ARBA00004651"/>
    </source>
</evidence>
<evidence type="ECO:0000256" key="8">
    <source>
        <dbReference type="ARBA" id="ARBA00022723"/>
    </source>
</evidence>
<dbReference type="Gene3D" id="1.10.150.20">
    <property type="entry name" value="5' to 3' exonuclease, C-terminal subdomain"/>
    <property type="match status" value="1"/>
</dbReference>
<dbReference type="Pfam" id="PF01292">
    <property type="entry name" value="Ni_hydr_CYTB"/>
    <property type="match status" value="1"/>
</dbReference>
<reference evidence="16 17" key="1">
    <citation type="submission" date="2019-03" db="EMBL/GenBank/DDBJ databases">
        <title>Genomic Encyclopedia of Type Strains, Phase IV (KMG-IV): sequencing the most valuable type-strain genomes for metagenomic binning, comparative biology and taxonomic classification.</title>
        <authorList>
            <person name="Goeker M."/>
        </authorList>
    </citation>
    <scope>NUCLEOTIDE SEQUENCE [LARGE SCALE GENOMIC DNA]</scope>
    <source>
        <strain evidence="16 17">DSM 24830</strain>
    </source>
</reference>
<evidence type="ECO:0000256" key="3">
    <source>
        <dbReference type="ARBA" id="ARBA00010747"/>
    </source>
</evidence>
<dbReference type="InterPro" id="IPR006471">
    <property type="entry name" value="Formate_DH_gsu"/>
</dbReference>
<keyword evidence="9" id="KW-0249">Electron transport</keyword>
<evidence type="ECO:0000313" key="16">
    <source>
        <dbReference type="EMBL" id="TCJ87852.1"/>
    </source>
</evidence>
<name>A0A4R1F593_9GAMM</name>
<dbReference type="FunFam" id="1.20.950.20:FF:000002">
    <property type="entry name" value="Formate dehydrogenase cytochrome b556 subunit"/>
    <property type="match status" value="1"/>
</dbReference>
<dbReference type="GO" id="GO:0009055">
    <property type="term" value="F:electron transfer activity"/>
    <property type="evidence" value="ECO:0007669"/>
    <property type="project" value="InterPro"/>
</dbReference>
<dbReference type="SUPFAM" id="SSF81342">
    <property type="entry name" value="Transmembrane di-heme cytochromes"/>
    <property type="match status" value="1"/>
</dbReference>
<comment type="caution">
    <text evidence="16">The sequence shown here is derived from an EMBL/GenBank/DDBJ whole genome shotgun (WGS) entry which is preliminary data.</text>
</comment>
<dbReference type="GO" id="GO:0036397">
    <property type="term" value="F:formate dehydrogenase (quinone) activity"/>
    <property type="evidence" value="ECO:0007669"/>
    <property type="project" value="TreeGrafter"/>
</dbReference>
<evidence type="ECO:0000256" key="7">
    <source>
        <dbReference type="ARBA" id="ARBA00022692"/>
    </source>
</evidence>
<evidence type="ECO:0000259" key="15">
    <source>
        <dbReference type="Pfam" id="PF01292"/>
    </source>
</evidence>
<comment type="subcellular location">
    <subcellularLocation>
        <location evidence="2">Cell membrane</location>
        <topology evidence="2">Multi-pass membrane protein</topology>
    </subcellularLocation>
</comment>